<organism evidence="7 8">
    <name type="scientific">Exophiala mesophila</name>
    <name type="common">Black yeast-like fungus</name>
    <dbReference type="NCBI Taxonomy" id="212818"/>
    <lineage>
        <taxon>Eukaryota</taxon>
        <taxon>Fungi</taxon>
        <taxon>Dikarya</taxon>
        <taxon>Ascomycota</taxon>
        <taxon>Pezizomycotina</taxon>
        <taxon>Eurotiomycetes</taxon>
        <taxon>Chaetothyriomycetidae</taxon>
        <taxon>Chaetothyriales</taxon>
        <taxon>Herpotrichiellaceae</taxon>
        <taxon>Exophiala</taxon>
    </lineage>
</organism>
<evidence type="ECO:0000313" key="7">
    <source>
        <dbReference type="EMBL" id="RVX71353.1"/>
    </source>
</evidence>
<dbReference type="InterPro" id="IPR036188">
    <property type="entry name" value="FAD/NAD-bd_sf"/>
</dbReference>
<dbReference type="InterPro" id="IPR050493">
    <property type="entry name" value="FAD-dep_Monooxygenase_BioMet"/>
</dbReference>
<reference evidence="7 8" key="1">
    <citation type="submission" date="2017-03" db="EMBL/GenBank/DDBJ databases">
        <title>Genomes of endolithic fungi from Antarctica.</title>
        <authorList>
            <person name="Coleine C."/>
            <person name="Masonjones S."/>
            <person name="Stajich J.E."/>
        </authorList>
    </citation>
    <scope>NUCLEOTIDE SEQUENCE [LARGE SCALE GENOMIC DNA]</scope>
    <source>
        <strain evidence="7 8">CCFEE 6314</strain>
    </source>
</reference>
<keyword evidence="3" id="KW-0274">FAD</keyword>
<dbReference type="SUPFAM" id="SSF51905">
    <property type="entry name" value="FAD/NAD(P)-binding domain"/>
    <property type="match status" value="1"/>
</dbReference>
<evidence type="ECO:0000313" key="8">
    <source>
        <dbReference type="Proteomes" id="UP000288859"/>
    </source>
</evidence>
<dbReference type="OrthoDB" id="16820at2759"/>
<dbReference type="Pfam" id="PF01494">
    <property type="entry name" value="FAD_binding_3"/>
    <property type="match status" value="1"/>
</dbReference>
<evidence type="ECO:0000259" key="6">
    <source>
        <dbReference type="Pfam" id="PF01494"/>
    </source>
</evidence>
<proteinExistence type="inferred from homology"/>
<keyword evidence="4" id="KW-0560">Oxidoreductase</keyword>
<dbReference type="GO" id="GO:0071949">
    <property type="term" value="F:FAD binding"/>
    <property type="evidence" value="ECO:0007669"/>
    <property type="project" value="InterPro"/>
</dbReference>
<evidence type="ECO:0000256" key="3">
    <source>
        <dbReference type="ARBA" id="ARBA00022827"/>
    </source>
</evidence>
<comment type="similarity">
    <text evidence="1">Belongs to the paxM FAD-dependent monooxygenase family.</text>
</comment>
<protein>
    <recommendedName>
        <fullName evidence="6">FAD-binding domain-containing protein</fullName>
    </recommendedName>
</protein>
<gene>
    <name evidence="7" type="ORF">B0A52_04927</name>
</gene>
<dbReference type="PANTHER" id="PTHR13789:SF147">
    <property type="entry name" value="PUTATIVE (AFU_ORTHOLOGUE AFUA_2G01950)-RELATED"/>
    <property type="match status" value="1"/>
</dbReference>
<evidence type="ECO:0000256" key="2">
    <source>
        <dbReference type="ARBA" id="ARBA00022630"/>
    </source>
</evidence>
<evidence type="ECO:0000256" key="4">
    <source>
        <dbReference type="ARBA" id="ARBA00023002"/>
    </source>
</evidence>
<evidence type="ECO:0000256" key="1">
    <source>
        <dbReference type="ARBA" id="ARBA00007992"/>
    </source>
</evidence>
<name>A0A438N6E8_EXOME</name>
<dbReference type="EMBL" id="NAJM01000018">
    <property type="protein sequence ID" value="RVX71353.1"/>
    <property type="molecule type" value="Genomic_DNA"/>
</dbReference>
<evidence type="ECO:0000256" key="5">
    <source>
        <dbReference type="ARBA" id="ARBA00023033"/>
    </source>
</evidence>
<dbReference type="PANTHER" id="PTHR13789">
    <property type="entry name" value="MONOOXYGENASE"/>
    <property type="match status" value="1"/>
</dbReference>
<keyword evidence="2" id="KW-0285">Flavoprotein</keyword>
<feature type="domain" description="FAD-binding" evidence="6">
    <location>
        <begin position="13"/>
        <end position="383"/>
    </location>
</feature>
<comment type="caution">
    <text evidence="7">The sequence shown here is derived from an EMBL/GenBank/DDBJ whole genome shotgun (WGS) entry which is preliminary data.</text>
</comment>
<dbReference type="VEuPathDB" id="FungiDB:PV10_00626"/>
<dbReference type="SUPFAM" id="SSF54373">
    <property type="entry name" value="FAD-linked reductases, C-terminal domain"/>
    <property type="match status" value="1"/>
</dbReference>
<dbReference type="InterPro" id="IPR002938">
    <property type="entry name" value="FAD-bd"/>
</dbReference>
<sequence>MADNSTSPGNVYDIVIVGAGIGGLVTAITLKNDGHKVLVLEEATAFGEVSTKGQMIKSFPVPSIQVGAGMRIPPNCFKLLHSLGIDFSHMRKTHSNGNRFLRYSDGAVLAHMSHGVPELAFGGSYLMVHRADYHALLLEKAFAAGVEILKAKKVVEYDWEKPAVRTADGSCYDADLIVVADGVQSEARAQILGHELPPQDTGDIAYRILIPGHVLMRDPELRDLVSQPWVTSWCGPDAHFIGYPVRGGEIYNIVACCASETVNDAKLQGIDSKVFVENNQELLRRFGDWEPRILKLCHLAGQTKFLKWRLYDLDLVDRWVHPSGKACLLGDACHPMLPYMSQGAAQATEDAFVLTASLRRNKQNLRDALDEYQRIRQPRVSRIQKAGRLLQTAYHLPDGDEQMRRDELISKDGDENPIFWGSSERREWLFGYDAQQA</sequence>
<dbReference type="PRINTS" id="PR00420">
    <property type="entry name" value="RNGMNOXGNASE"/>
</dbReference>
<dbReference type="Proteomes" id="UP000288859">
    <property type="component" value="Unassembled WGS sequence"/>
</dbReference>
<dbReference type="Gene3D" id="3.50.50.60">
    <property type="entry name" value="FAD/NAD(P)-binding domain"/>
    <property type="match status" value="1"/>
</dbReference>
<accession>A0A438N6E8</accession>
<dbReference type="GO" id="GO:0004497">
    <property type="term" value="F:monooxygenase activity"/>
    <property type="evidence" value="ECO:0007669"/>
    <property type="project" value="UniProtKB-KW"/>
</dbReference>
<dbReference type="AlphaFoldDB" id="A0A438N6E8"/>
<keyword evidence="5" id="KW-0503">Monooxygenase</keyword>